<comment type="catalytic activity">
    <reaction evidence="1">
        <text>ATP + protein L-histidine = ADP + protein N-phospho-L-histidine.</text>
        <dbReference type="EC" id="2.7.13.3"/>
    </reaction>
</comment>
<accession>A0A426TZH0</accession>
<dbReference type="SMART" id="SM00387">
    <property type="entry name" value="HATPase_c"/>
    <property type="match status" value="1"/>
</dbReference>
<evidence type="ECO:0000256" key="13">
    <source>
        <dbReference type="ARBA" id="ARBA00023014"/>
    </source>
</evidence>
<reference evidence="17 18" key="1">
    <citation type="submission" date="2018-12" db="EMBL/GenBank/DDBJ databases">
        <title>Genome Sequence of Candidatus Viridilinea halotolerans isolated from saline sulfide-rich spring.</title>
        <authorList>
            <person name="Grouzdev D.S."/>
            <person name="Burganskaya E.I."/>
            <person name="Krutkina M.S."/>
            <person name="Sukhacheva M.V."/>
            <person name="Gorlenko V.M."/>
        </authorList>
    </citation>
    <scope>NUCLEOTIDE SEQUENCE [LARGE SCALE GENOMIC DNA]</scope>
    <source>
        <strain evidence="17">Chok-6</strain>
    </source>
</reference>
<keyword evidence="11" id="KW-0408">Iron</keyword>
<keyword evidence="12" id="KW-0902">Two-component regulatory system</keyword>
<dbReference type="InterPro" id="IPR005467">
    <property type="entry name" value="His_kinase_dom"/>
</dbReference>
<comment type="caution">
    <text evidence="17">The sequence shown here is derived from an EMBL/GenBank/DDBJ whole genome shotgun (WGS) entry which is preliminary data.</text>
</comment>
<name>A0A426TZH0_9CHLR</name>
<dbReference type="SUPFAM" id="SSF55874">
    <property type="entry name" value="ATPase domain of HSP90 chaperone/DNA topoisomerase II/histidine kinase"/>
    <property type="match status" value="1"/>
</dbReference>
<dbReference type="Gene3D" id="3.30.450.40">
    <property type="match status" value="1"/>
</dbReference>
<keyword evidence="6" id="KW-0004">4Fe-4S</keyword>
<feature type="domain" description="Histidine kinase" evidence="16">
    <location>
        <begin position="290"/>
        <end position="379"/>
    </location>
</feature>
<evidence type="ECO:0000256" key="12">
    <source>
        <dbReference type="ARBA" id="ARBA00023012"/>
    </source>
</evidence>
<keyword evidence="9" id="KW-0479">Metal-binding</keyword>
<evidence type="ECO:0000256" key="10">
    <source>
        <dbReference type="ARBA" id="ARBA00022777"/>
    </source>
</evidence>
<comment type="cofactor">
    <cofactor evidence="2">
        <name>[4Fe-4S] cluster</name>
        <dbReference type="ChEBI" id="CHEBI:49883"/>
    </cofactor>
</comment>
<dbReference type="GO" id="GO:0046872">
    <property type="term" value="F:metal ion binding"/>
    <property type="evidence" value="ECO:0007669"/>
    <property type="project" value="UniProtKB-KW"/>
</dbReference>
<protein>
    <recommendedName>
        <fullName evidence="5">Oxygen sensor histidine kinase NreB</fullName>
        <ecNumber evidence="4">2.7.13.3</ecNumber>
    </recommendedName>
    <alternativeName>
        <fullName evidence="15">Nitrogen regulation protein B</fullName>
    </alternativeName>
</protein>
<evidence type="ECO:0000256" key="5">
    <source>
        <dbReference type="ARBA" id="ARBA00017322"/>
    </source>
</evidence>
<keyword evidence="13" id="KW-0411">Iron-sulfur</keyword>
<gene>
    <name evidence="17" type="ORF">EI684_11325</name>
</gene>
<dbReference type="EC" id="2.7.13.3" evidence="4"/>
<dbReference type="PRINTS" id="PR00344">
    <property type="entry name" value="BCTRLSENSOR"/>
</dbReference>
<evidence type="ECO:0000256" key="14">
    <source>
        <dbReference type="ARBA" id="ARBA00024827"/>
    </source>
</evidence>
<dbReference type="GO" id="GO:0046983">
    <property type="term" value="F:protein dimerization activity"/>
    <property type="evidence" value="ECO:0007669"/>
    <property type="project" value="InterPro"/>
</dbReference>
<dbReference type="InterPro" id="IPR004358">
    <property type="entry name" value="Sig_transdc_His_kin-like_C"/>
</dbReference>
<dbReference type="InterPro" id="IPR050482">
    <property type="entry name" value="Sensor_HK_TwoCompSys"/>
</dbReference>
<evidence type="ECO:0000256" key="4">
    <source>
        <dbReference type="ARBA" id="ARBA00012438"/>
    </source>
</evidence>
<dbReference type="GO" id="GO:0005737">
    <property type="term" value="C:cytoplasm"/>
    <property type="evidence" value="ECO:0007669"/>
    <property type="project" value="UniProtKB-SubCell"/>
</dbReference>
<dbReference type="GO" id="GO:0016020">
    <property type="term" value="C:membrane"/>
    <property type="evidence" value="ECO:0007669"/>
    <property type="project" value="InterPro"/>
</dbReference>
<evidence type="ECO:0000256" key="15">
    <source>
        <dbReference type="ARBA" id="ARBA00030800"/>
    </source>
</evidence>
<evidence type="ECO:0000256" key="11">
    <source>
        <dbReference type="ARBA" id="ARBA00023004"/>
    </source>
</evidence>
<dbReference type="GO" id="GO:0051539">
    <property type="term" value="F:4 iron, 4 sulfur cluster binding"/>
    <property type="evidence" value="ECO:0007669"/>
    <property type="project" value="UniProtKB-KW"/>
</dbReference>
<evidence type="ECO:0000256" key="7">
    <source>
        <dbReference type="ARBA" id="ARBA00022490"/>
    </source>
</evidence>
<dbReference type="InterPro" id="IPR003594">
    <property type="entry name" value="HATPase_dom"/>
</dbReference>
<dbReference type="InterPro" id="IPR011712">
    <property type="entry name" value="Sig_transdc_His_kin_sub3_dim/P"/>
</dbReference>
<dbReference type="EMBL" id="RSAS01000437">
    <property type="protein sequence ID" value="RRR71635.1"/>
    <property type="molecule type" value="Genomic_DNA"/>
</dbReference>
<evidence type="ECO:0000256" key="6">
    <source>
        <dbReference type="ARBA" id="ARBA00022485"/>
    </source>
</evidence>
<evidence type="ECO:0000256" key="3">
    <source>
        <dbReference type="ARBA" id="ARBA00004496"/>
    </source>
</evidence>
<sequence length="383" mass="42309">LYELNQRIASSDTLDDVLDYAITLPARLFAARAAALVLYGEQGATLTARCSGLNEEQLGAARQAFGLAHHYQLPPEPMLLTPRSRPPADIVACLILPLAERDQVQIGWIEGYLSTTRQLALELPEGQTAAPNVLALSAESLALVVTVAGELTESIQGSRRRARELASVAALEQAITEERTRIARDLHDGVAQSLAFLRMRVDLWEDWLHQEPERLSAEFVNLKANLRQQIEELRRAIFALRPMELSQLGFVAALRRYVNEFAEQQDWEFELDLSDLPTALPHVLELAAFRFAQEALNNAAKHAQARHVALALRTIDGGLQIVVRDDGIGFDPGAQGEQPGTRLGLRQMRERATALDGRMTILARPGAGTEVRVWLPLRYAAGV</sequence>
<evidence type="ECO:0000256" key="8">
    <source>
        <dbReference type="ARBA" id="ARBA00022679"/>
    </source>
</evidence>
<dbReference type="PANTHER" id="PTHR24421:SF57">
    <property type="entry name" value="HISTIDINE KINASE DIMERISATION AND PHOSPHOACCEPTOR REGION"/>
    <property type="match status" value="1"/>
</dbReference>
<dbReference type="InterPro" id="IPR029016">
    <property type="entry name" value="GAF-like_dom_sf"/>
</dbReference>
<proteinExistence type="predicted"/>
<dbReference type="PANTHER" id="PTHR24421">
    <property type="entry name" value="NITRATE/NITRITE SENSOR PROTEIN NARX-RELATED"/>
    <property type="match status" value="1"/>
</dbReference>
<evidence type="ECO:0000256" key="9">
    <source>
        <dbReference type="ARBA" id="ARBA00022723"/>
    </source>
</evidence>
<dbReference type="Gene3D" id="3.30.565.10">
    <property type="entry name" value="Histidine kinase-like ATPase, C-terminal domain"/>
    <property type="match status" value="1"/>
</dbReference>
<dbReference type="CDD" id="cd16917">
    <property type="entry name" value="HATPase_UhpB-NarQ-NarX-like"/>
    <property type="match status" value="1"/>
</dbReference>
<dbReference type="PROSITE" id="PS50109">
    <property type="entry name" value="HIS_KIN"/>
    <property type="match status" value="1"/>
</dbReference>
<dbReference type="Proteomes" id="UP000280307">
    <property type="component" value="Unassembled WGS sequence"/>
</dbReference>
<dbReference type="AlphaFoldDB" id="A0A426TZH0"/>
<keyword evidence="10 17" id="KW-0418">Kinase</keyword>
<keyword evidence="7" id="KW-0963">Cytoplasm</keyword>
<evidence type="ECO:0000259" key="16">
    <source>
        <dbReference type="PROSITE" id="PS50109"/>
    </source>
</evidence>
<evidence type="ECO:0000256" key="1">
    <source>
        <dbReference type="ARBA" id="ARBA00000085"/>
    </source>
</evidence>
<dbReference type="GO" id="GO:0000155">
    <property type="term" value="F:phosphorelay sensor kinase activity"/>
    <property type="evidence" value="ECO:0007669"/>
    <property type="project" value="InterPro"/>
</dbReference>
<dbReference type="Pfam" id="PF02518">
    <property type="entry name" value="HATPase_c"/>
    <property type="match status" value="1"/>
</dbReference>
<dbReference type="InterPro" id="IPR036890">
    <property type="entry name" value="HATPase_C_sf"/>
</dbReference>
<comment type="subcellular location">
    <subcellularLocation>
        <location evidence="3">Cytoplasm</location>
    </subcellularLocation>
</comment>
<evidence type="ECO:0000256" key="2">
    <source>
        <dbReference type="ARBA" id="ARBA00001966"/>
    </source>
</evidence>
<dbReference type="Pfam" id="PF07730">
    <property type="entry name" value="HisKA_3"/>
    <property type="match status" value="1"/>
</dbReference>
<comment type="function">
    <text evidence="14">Member of the two-component regulatory system NreB/NreC involved in the control of dissimilatory nitrate/nitrite reduction in response to oxygen. NreB functions as a direct oxygen sensor histidine kinase which is autophosphorylated, in the absence of oxygen, probably at the conserved histidine residue, and transfers its phosphate group probably to a conserved aspartate residue of NreC. NreB/NreC activates the expression of the nitrate (narGHJI) and nitrite (nir) reductase operons, as well as the putative nitrate transporter gene narT.</text>
</comment>
<dbReference type="Gene3D" id="1.20.5.1930">
    <property type="match status" value="1"/>
</dbReference>
<evidence type="ECO:0000313" key="17">
    <source>
        <dbReference type="EMBL" id="RRR71635.1"/>
    </source>
</evidence>
<keyword evidence="8" id="KW-0808">Transferase</keyword>
<evidence type="ECO:0000313" key="18">
    <source>
        <dbReference type="Proteomes" id="UP000280307"/>
    </source>
</evidence>
<feature type="non-terminal residue" evidence="17">
    <location>
        <position position="1"/>
    </location>
</feature>
<organism evidence="17 18">
    <name type="scientific">Candidatus Viridilinea halotolerans</name>
    <dbReference type="NCBI Taxonomy" id="2491704"/>
    <lineage>
        <taxon>Bacteria</taxon>
        <taxon>Bacillati</taxon>
        <taxon>Chloroflexota</taxon>
        <taxon>Chloroflexia</taxon>
        <taxon>Chloroflexales</taxon>
        <taxon>Chloroflexineae</taxon>
        <taxon>Oscillochloridaceae</taxon>
        <taxon>Candidatus Viridilinea</taxon>
    </lineage>
</organism>